<dbReference type="PANTHER" id="PTHR30136:SF24">
    <property type="entry name" value="HTH-TYPE TRANSCRIPTIONAL REPRESSOR ALLR"/>
    <property type="match status" value="1"/>
</dbReference>
<keyword evidence="2" id="KW-0238">DNA-binding</keyword>
<dbReference type="SUPFAM" id="SSF46785">
    <property type="entry name" value="Winged helix' DNA-binding domain"/>
    <property type="match status" value="1"/>
</dbReference>
<dbReference type="PANTHER" id="PTHR30136">
    <property type="entry name" value="HELIX-TURN-HELIX TRANSCRIPTIONAL REGULATOR, ICLR FAMILY"/>
    <property type="match status" value="1"/>
</dbReference>
<dbReference type="InterPro" id="IPR029016">
    <property type="entry name" value="GAF-like_dom_sf"/>
</dbReference>
<name>A0ABV3SNW3_9HYPH</name>
<dbReference type="InterPro" id="IPR011991">
    <property type="entry name" value="ArsR-like_HTH"/>
</dbReference>
<dbReference type="SMART" id="SM00346">
    <property type="entry name" value="HTH_ICLR"/>
    <property type="match status" value="1"/>
</dbReference>
<dbReference type="EMBL" id="JBDPGJ010000005">
    <property type="protein sequence ID" value="MEX0408482.1"/>
    <property type="molecule type" value="Genomic_DNA"/>
</dbReference>
<dbReference type="InterPro" id="IPR036388">
    <property type="entry name" value="WH-like_DNA-bd_sf"/>
</dbReference>
<evidence type="ECO:0000256" key="2">
    <source>
        <dbReference type="ARBA" id="ARBA00023125"/>
    </source>
</evidence>
<dbReference type="Gene3D" id="1.10.10.10">
    <property type="entry name" value="Winged helix-like DNA-binding domain superfamily/Winged helix DNA-binding domain"/>
    <property type="match status" value="1"/>
</dbReference>
<dbReference type="InterPro" id="IPR050707">
    <property type="entry name" value="HTH_MetabolicPath_Reg"/>
</dbReference>
<evidence type="ECO:0000259" key="5">
    <source>
        <dbReference type="PROSITE" id="PS51078"/>
    </source>
</evidence>
<evidence type="ECO:0000313" key="6">
    <source>
        <dbReference type="EMBL" id="MEX0408482.1"/>
    </source>
</evidence>
<protein>
    <submittedName>
        <fullName evidence="6">IclR family transcriptional regulator</fullName>
    </submittedName>
</protein>
<sequence>MPRTTGEIAPEGGVQSVVLALRVLETLARAAEPVGVTDLAEALGTTKTRIHRHVRTLVQQGYVTQSPQTGRYLVGMRLVTLGRQVSESMDFSATALPYLRDLRERLGQTCVLSQLEHDGARIMQTLSGRSAIEIGVKPGSILPFHNSAQGKLMLAHVDPGFRDRVLAEPMPASTPHTISDPAVLSAEIDMIRERGWAVAANESAMGLNALAAPIFDESGAIAGTLAIVDLVQFLPAEPAPEQLSAVVGAATAVSAALGHRAGATGGDKVS</sequence>
<dbReference type="Gene3D" id="3.30.450.40">
    <property type="match status" value="1"/>
</dbReference>
<keyword evidence="3" id="KW-0804">Transcription</keyword>
<dbReference type="PROSITE" id="PS51077">
    <property type="entry name" value="HTH_ICLR"/>
    <property type="match status" value="1"/>
</dbReference>
<dbReference type="PROSITE" id="PS51078">
    <property type="entry name" value="ICLR_ED"/>
    <property type="match status" value="1"/>
</dbReference>
<reference evidence="6 7" key="1">
    <citation type="submission" date="2024-05" db="EMBL/GenBank/DDBJ databases">
        <authorList>
            <person name="Jiang F."/>
        </authorList>
    </citation>
    <scope>NUCLEOTIDE SEQUENCE [LARGE SCALE GENOMIC DNA]</scope>
    <source>
        <strain evidence="6 7">LZ166</strain>
    </source>
</reference>
<keyword evidence="1" id="KW-0805">Transcription regulation</keyword>
<dbReference type="Proteomes" id="UP001556692">
    <property type="component" value="Unassembled WGS sequence"/>
</dbReference>
<organism evidence="6 7">
    <name type="scientific">Aquibium pacificus</name>
    <dbReference type="NCBI Taxonomy" id="3153579"/>
    <lineage>
        <taxon>Bacteria</taxon>
        <taxon>Pseudomonadati</taxon>
        <taxon>Pseudomonadota</taxon>
        <taxon>Alphaproteobacteria</taxon>
        <taxon>Hyphomicrobiales</taxon>
        <taxon>Phyllobacteriaceae</taxon>
        <taxon>Aquibium</taxon>
    </lineage>
</organism>
<dbReference type="InterPro" id="IPR036390">
    <property type="entry name" value="WH_DNA-bd_sf"/>
</dbReference>
<comment type="caution">
    <text evidence="6">The sequence shown here is derived from an EMBL/GenBank/DDBJ whole genome shotgun (WGS) entry which is preliminary data.</text>
</comment>
<proteinExistence type="predicted"/>
<dbReference type="InterPro" id="IPR014757">
    <property type="entry name" value="Tscrpt_reg_IclR_C"/>
</dbReference>
<feature type="domain" description="HTH iclR-type" evidence="4">
    <location>
        <begin position="14"/>
        <end position="76"/>
    </location>
</feature>
<feature type="domain" description="IclR-ED" evidence="5">
    <location>
        <begin position="77"/>
        <end position="259"/>
    </location>
</feature>
<dbReference type="Pfam" id="PF01614">
    <property type="entry name" value="IclR_C"/>
    <property type="match status" value="1"/>
</dbReference>
<evidence type="ECO:0000256" key="1">
    <source>
        <dbReference type="ARBA" id="ARBA00023015"/>
    </source>
</evidence>
<dbReference type="Pfam" id="PF09339">
    <property type="entry name" value="HTH_IclR"/>
    <property type="match status" value="1"/>
</dbReference>
<dbReference type="CDD" id="cd00090">
    <property type="entry name" value="HTH_ARSR"/>
    <property type="match status" value="1"/>
</dbReference>
<evidence type="ECO:0000256" key="3">
    <source>
        <dbReference type="ARBA" id="ARBA00023163"/>
    </source>
</evidence>
<dbReference type="SUPFAM" id="SSF55781">
    <property type="entry name" value="GAF domain-like"/>
    <property type="match status" value="1"/>
</dbReference>
<evidence type="ECO:0000313" key="7">
    <source>
        <dbReference type="Proteomes" id="UP001556692"/>
    </source>
</evidence>
<dbReference type="RefSeq" id="WP_367956346.1">
    <property type="nucleotide sequence ID" value="NZ_JBDPGJ010000005.1"/>
</dbReference>
<keyword evidence="7" id="KW-1185">Reference proteome</keyword>
<accession>A0ABV3SNW3</accession>
<evidence type="ECO:0000259" key="4">
    <source>
        <dbReference type="PROSITE" id="PS51077"/>
    </source>
</evidence>
<gene>
    <name evidence="6" type="ORF">ABGN05_22740</name>
</gene>
<dbReference type="InterPro" id="IPR005471">
    <property type="entry name" value="Tscrpt_reg_IclR_N"/>
</dbReference>